<dbReference type="EMBL" id="JAUIZM010000009">
    <property type="protein sequence ID" value="KAK1364656.1"/>
    <property type="molecule type" value="Genomic_DNA"/>
</dbReference>
<evidence type="ECO:0000256" key="3">
    <source>
        <dbReference type="ARBA" id="ARBA00012601"/>
    </source>
</evidence>
<evidence type="ECO:0000256" key="1">
    <source>
        <dbReference type="ARBA" id="ARBA00000966"/>
    </source>
</evidence>
<dbReference type="Proteomes" id="UP001237642">
    <property type="component" value="Unassembled WGS sequence"/>
</dbReference>
<comment type="similarity">
    <text evidence="2">Belongs to the glycosyl hydrolase 9 (cellulase E) family.</text>
</comment>
<dbReference type="InterPro" id="IPR008928">
    <property type="entry name" value="6-hairpin_glycosidase_sf"/>
</dbReference>
<sequence>MILVEDAHWYNFFYCNTRIVLSLLYISYFTYHRLWNNIQETGNISKLGRSDQRDFVQLGISTLNCSNEILTRKDNWLAYKAGKSAACHGTWFVAAFIFRKLIKLAQSHSCVSWLNLLADFAHSEMYIQFLTFPKQCSDLLNCLESRGISTSTLGSPNHIDNLVNACNILHSSVGRLNIISRSDTAFSFQHWLLSLRARVLGNVVDMFRLLDTISDAKDDSNQHTNEVNMVENSQCSQTLNSLVDHLTQISIKFRRLAQELDLIPISFIGDGDFDHYSWERAEDMTTPRTAYKLDTNNPFSDLAGETAASLAFKPYDSSYSNLLLVHAKQLFSFAVGFRGLSIDSIPNSKKFYASSGYRDDLLWAAAWLHQAIKEYYLKYVVDNAVSMGGTSNSSRDNKYAGVQILLSKVFLEGNGGAYTSSTLKQYRPRQIILHVLVNKRMMDTNTMPL</sequence>
<feature type="domain" description="Glycoside hydrolase family 9" evidence="7">
    <location>
        <begin position="268"/>
        <end position="427"/>
    </location>
</feature>
<reference evidence="8" key="1">
    <citation type="submission" date="2023-02" db="EMBL/GenBank/DDBJ databases">
        <title>Genome of toxic invasive species Heracleum sosnowskyi carries increased number of genes despite the absence of recent whole-genome duplications.</title>
        <authorList>
            <person name="Schelkunov M."/>
            <person name="Shtratnikova V."/>
            <person name="Makarenko M."/>
            <person name="Klepikova A."/>
            <person name="Omelchenko D."/>
            <person name="Novikova G."/>
            <person name="Obukhova E."/>
            <person name="Bogdanov V."/>
            <person name="Penin A."/>
            <person name="Logacheva M."/>
        </authorList>
    </citation>
    <scope>NUCLEOTIDE SEQUENCE</scope>
    <source>
        <strain evidence="8">Hsosn_3</strain>
        <tissue evidence="8">Leaf</tissue>
    </source>
</reference>
<evidence type="ECO:0000313" key="9">
    <source>
        <dbReference type="Proteomes" id="UP001237642"/>
    </source>
</evidence>
<dbReference type="EC" id="3.2.1.4" evidence="3"/>
<dbReference type="PANTHER" id="PTHR13322:SF2">
    <property type="entry name" value="INTEGRATOR COMPLEX SUBUNIT 7"/>
    <property type="match status" value="1"/>
</dbReference>
<protein>
    <recommendedName>
        <fullName evidence="3">cellulase</fullName>
        <ecNumber evidence="3">3.2.1.4</ecNumber>
    </recommendedName>
</protein>
<keyword evidence="4" id="KW-0136">Cellulose degradation</keyword>
<dbReference type="GO" id="GO:0034472">
    <property type="term" value="P:snRNA 3'-end processing"/>
    <property type="evidence" value="ECO:0007669"/>
    <property type="project" value="TreeGrafter"/>
</dbReference>
<organism evidence="8 9">
    <name type="scientific">Heracleum sosnowskyi</name>
    <dbReference type="NCBI Taxonomy" id="360622"/>
    <lineage>
        <taxon>Eukaryota</taxon>
        <taxon>Viridiplantae</taxon>
        <taxon>Streptophyta</taxon>
        <taxon>Embryophyta</taxon>
        <taxon>Tracheophyta</taxon>
        <taxon>Spermatophyta</taxon>
        <taxon>Magnoliopsida</taxon>
        <taxon>eudicotyledons</taxon>
        <taxon>Gunneridae</taxon>
        <taxon>Pentapetalae</taxon>
        <taxon>asterids</taxon>
        <taxon>campanulids</taxon>
        <taxon>Apiales</taxon>
        <taxon>Apiaceae</taxon>
        <taxon>Apioideae</taxon>
        <taxon>apioid superclade</taxon>
        <taxon>Tordylieae</taxon>
        <taxon>Tordyliinae</taxon>
        <taxon>Heracleum</taxon>
    </lineage>
</organism>
<dbReference type="Pfam" id="PF00759">
    <property type="entry name" value="Glyco_hydro_9"/>
    <property type="match status" value="1"/>
</dbReference>
<keyword evidence="5" id="KW-0119">Carbohydrate metabolism</keyword>
<dbReference type="GO" id="GO:0008810">
    <property type="term" value="F:cellulase activity"/>
    <property type="evidence" value="ECO:0007669"/>
    <property type="project" value="UniProtKB-EC"/>
</dbReference>
<dbReference type="Gene3D" id="1.50.10.10">
    <property type="match status" value="1"/>
</dbReference>
<evidence type="ECO:0000313" key="8">
    <source>
        <dbReference type="EMBL" id="KAK1364656.1"/>
    </source>
</evidence>
<dbReference type="PANTHER" id="PTHR13322">
    <property type="entry name" value="C1ORF73 PROTEIN"/>
    <property type="match status" value="1"/>
</dbReference>
<evidence type="ECO:0000256" key="6">
    <source>
        <dbReference type="ARBA" id="ARBA00023326"/>
    </source>
</evidence>
<keyword evidence="9" id="KW-1185">Reference proteome</keyword>
<reference evidence="8" key="2">
    <citation type="submission" date="2023-05" db="EMBL/GenBank/DDBJ databases">
        <authorList>
            <person name="Schelkunov M.I."/>
        </authorList>
    </citation>
    <scope>NUCLEOTIDE SEQUENCE</scope>
    <source>
        <strain evidence="8">Hsosn_3</strain>
        <tissue evidence="8">Leaf</tissue>
    </source>
</reference>
<dbReference type="InterPro" id="IPR033060">
    <property type="entry name" value="INTS7"/>
</dbReference>
<keyword evidence="6" id="KW-0624">Polysaccharide degradation</keyword>
<dbReference type="AlphaFoldDB" id="A0AAD8HCS5"/>
<evidence type="ECO:0000256" key="4">
    <source>
        <dbReference type="ARBA" id="ARBA00023001"/>
    </source>
</evidence>
<proteinExistence type="inferred from homology"/>
<comment type="catalytic activity">
    <reaction evidence="1">
        <text>Endohydrolysis of (1-&gt;4)-beta-D-glucosidic linkages in cellulose, lichenin and cereal beta-D-glucans.</text>
        <dbReference type="EC" id="3.2.1.4"/>
    </reaction>
</comment>
<dbReference type="GO" id="GO:0032039">
    <property type="term" value="C:integrator complex"/>
    <property type="evidence" value="ECO:0007669"/>
    <property type="project" value="InterPro"/>
</dbReference>
<comment type="caution">
    <text evidence="8">The sequence shown here is derived from an EMBL/GenBank/DDBJ whole genome shotgun (WGS) entry which is preliminary data.</text>
</comment>
<evidence type="ECO:0000259" key="7">
    <source>
        <dbReference type="Pfam" id="PF00759"/>
    </source>
</evidence>
<evidence type="ECO:0000256" key="5">
    <source>
        <dbReference type="ARBA" id="ARBA00023277"/>
    </source>
</evidence>
<name>A0AAD8HCS5_9APIA</name>
<evidence type="ECO:0000256" key="2">
    <source>
        <dbReference type="ARBA" id="ARBA00007072"/>
    </source>
</evidence>
<dbReference type="GO" id="GO:0030245">
    <property type="term" value="P:cellulose catabolic process"/>
    <property type="evidence" value="ECO:0007669"/>
    <property type="project" value="UniProtKB-KW"/>
</dbReference>
<dbReference type="SUPFAM" id="SSF48208">
    <property type="entry name" value="Six-hairpin glycosidases"/>
    <property type="match status" value="1"/>
</dbReference>
<dbReference type="InterPro" id="IPR001701">
    <property type="entry name" value="Glyco_hydro_9"/>
</dbReference>
<gene>
    <name evidence="8" type="ORF">POM88_040217</name>
</gene>
<dbReference type="InterPro" id="IPR012341">
    <property type="entry name" value="6hp_glycosidase-like_sf"/>
</dbReference>
<accession>A0AAD8HCS5</accession>